<dbReference type="Proteomes" id="UP000007797">
    <property type="component" value="Unassembled WGS sequence"/>
</dbReference>
<dbReference type="GO" id="GO:0006556">
    <property type="term" value="P:S-adenosylmethionine biosynthetic process"/>
    <property type="evidence" value="ECO:0007669"/>
    <property type="project" value="TreeGrafter"/>
</dbReference>
<accession>F4QDZ0</accession>
<evidence type="ECO:0000313" key="3">
    <source>
        <dbReference type="Proteomes" id="UP000007797"/>
    </source>
</evidence>
<dbReference type="EMBL" id="GL883029">
    <property type="protein sequence ID" value="EGG13937.1"/>
    <property type="molecule type" value="Genomic_DNA"/>
</dbReference>
<dbReference type="OMA" id="TIRMENR"/>
<dbReference type="GO" id="GO:0048269">
    <property type="term" value="C:methionine adenosyltransferase complex"/>
    <property type="evidence" value="ECO:0007669"/>
    <property type="project" value="TreeGrafter"/>
</dbReference>
<proteinExistence type="predicted"/>
<dbReference type="Gene3D" id="3.40.50.720">
    <property type="entry name" value="NAD(P)-binding Rossmann-like Domain"/>
    <property type="match status" value="1"/>
</dbReference>
<protein>
    <submittedName>
        <fullName evidence="2">3,5-epimerase/4-reductase</fullName>
    </submittedName>
</protein>
<reference evidence="3" key="1">
    <citation type="journal article" date="2011" name="Genome Res.">
        <title>Phylogeny-wide analysis of social amoeba genomes highlights ancient origins for complex intercellular communication.</title>
        <authorList>
            <person name="Heidel A.J."/>
            <person name="Lawal H.M."/>
            <person name="Felder M."/>
            <person name="Schilde C."/>
            <person name="Helps N.R."/>
            <person name="Tunggal B."/>
            <person name="Rivero F."/>
            <person name="John U."/>
            <person name="Schleicher M."/>
            <person name="Eichinger L."/>
            <person name="Platzer M."/>
            <person name="Noegel A.A."/>
            <person name="Schaap P."/>
            <person name="Gloeckner G."/>
        </authorList>
    </citation>
    <scope>NUCLEOTIDE SEQUENCE [LARGE SCALE GENOMIC DNA]</scope>
    <source>
        <strain evidence="3">SH3</strain>
    </source>
</reference>
<sequence>MNNNNNSKHRILIFGSSGWIGSKIIELIKTNQDKQYDNICIFESKARIQNRESVERDIGIFKPDSIINCAGVTGRPNVDWCEDHQIETIRSNVIGTLTLIDVAYEKGIHVTNFGTGCIYNYDDDHKPFGNETFKETDPVNYTGSFYSKTKAIVEDLTSSYKNLLMLRIRMPISGSIKEQRNFITKILNYEKVVNVPNSVSVLEDLLPISIDMTIKGIKGVFNMCNPGVVCHNEILELYKKEIDPSYTYQNFSLEEQAKILKAGRCNNHLDVSKLLSLYPQIPTIQDSLIDIFRKIRHQQQHQEIVNINE</sequence>
<gene>
    <name evidence="2" type="ORF">DFA_11698</name>
</gene>
<dbReference type="SUPFAM" id="SSF51735">
    <property type="entry name" value="NAD(P)-binding Rossmann-fold domains"/>
    <property type="match status" value="1"/>
</dbReference>
<dbReference type="GeneID" id="14865321"/>
<dbReference type="PANTHER" id="PTHR10491">
    <property type="entry name" value="DTDP-4-DEHYDRORHAMNOSE REDUCTASE"/>
    <property type="match status" value="1"/>
</dbReference>
<feature type="domain" description="NAD-dependent epimerase/dehydratase" evidence="1">
    <location>
        <begin position="11"/>
        <end position="162"/>
    </location>
</feature>
<dbReference type="InterPro" id="IPR005913">
    <property type="entry name" value="dTDP_dehydrorham_reduct"/>
</dbReference>
<organism evidence="2 3">
    <name type="scientific">Cavenderia fasciculata</name>
    <name type="common">Slime mold</name>
    <name type="synonym">Dictyostelium fasciculatum</name>
    <dbReference type="NCBI Taxonomy" id="261658"/>
    <lineage>
        <taxon>Eukaryota</taxon>
        <taxon>Amoebozoa</taxon>
        <taxon>Evosea</taxon>
        <taxon>Eumycetozoa</taxon>
        <taxon>Dictyostelia</taxon>
        <taxon>Acytosteliales</taxon>
        <taxon>Cavenderiaceae</taxon>
        <taxon>Cavenderia</taxon>
    </lineage>
</organism>
<dbReference type="Pfam" id="PF01370">
    <property type="entry name" value="Epimerase"/>
    <property type="match status" value="1"/>
</dbReference>
<evidence type="ECO:0000259" key="1">
    <source>
        <dbReference type="Pfam" id="PF01370"/>
    </source>
</evidence>
<dbReference type="STRING" id="1054147.F4QDZ0"/>
<evidence type="ECO:0000313" key="2">
    <source>
        <dbReference type="EMBL" id="EGG13937.1"/>
    </source>
</evidence>
<dbReference type="RefSeq" id="XP_004350645.1">
    <property type="nucleotide sequence ID" value="XM_004350594.1"/>
</dbReference>
<dbReference type="PANTHER" id="PTHR10491:SF4">
    <property type="entry name" value="METHIONINE ADENOSYLTRANSFERASE 2 SUBUNIT BETA"/>
    <property type="match status" value="1"/>
</dbReference>
<dbReference type="OrthoDB" id="16464at2759"/>
<dbReference type="KEGG" id="dfa:DFA_11698"/>
<dbReference type="AlphaFoldDB" id="F4QDZ0"/>
<dbReference type="GO" id="GO:0048270">
    <property type="term" value="F:methionine adenosyltransferase regulator activity"/>
    <property type="evidence" value="ECO:0007669"/>
    <property type="project" value="TreeGrafter"/>
</dbReference>
<keyword evidence="3" id="KW-1185">Reference proteome</keyword>
<dbReference type="InterPro" id="IPR036291">
    <property type="entry name" value="NAD(P)-bd_dom_sf"/>
</dbReference>
<dbReference type="InterPro" id="IPR001509">
    <property type="entry name" value="Epimerase_deHydtase"/>
</dbReference>
<name>F4QDZ0_CACFS</name>